<dbReference type="Gene3D" id="1.20.1070.10">
    <property type="entry name" value="Rhodopsin 7-helix transmembrane proteins"/>
    <property type="match status" value="1"/>
</dbReference>
<dbReference type="InParanoid" id="F6URX2"/>
<evidence type="ECO:0000256" key="6">
    <source>
        <dbReference type="SAM" id="Phobius"/>
    </source>
</evidence>
<dbReference type="Pfam" id="PF00002">
    <property type="entry name" value="7tm_2"/>
    <property type="match status" value="1"/>
</dbReference>
<keyword evidence="3 6" id="KW-1133">Transmembrane helix</keyword>
<evidence type="ECO:0000259" key="7">
    <source>
        <dbReference type="PROSITE" id="PS50221"/>
    </source>
</evidence>
<keyword evidence="4 6" id="KW-0472">Membrane</keyword>
<keyword evidence="2 6" id="KW-0812">Transmembrane</keyword>
<feature type="transmembrane region" description="Helical" evidence="6">
    <location>
        <begin position="135"/>
        <end position="154"/>
    </location>
</feature>
<evidence type="ECO:0000313" key="9">
    <source>
        <dbReference type="Proteomes" id="UP000008144"/>
    </source>
</evidence>
<dbReference type="GO" id="GO:0016020">
    <property type="term" value="C:membrane"/>
    <property type="evidence" value="ECO:0007669"/>
    <property type="project" value="UniProtKB-SubCell"/>
</dbReference>
<keyword evidence="5" id="KW-1015">Disulfide bond</keyword>
<name>F6URX2_CIOIN</name>
<keyword evidence="9" id="KW-1185">Reference proteome</keyword>
<dbReference type="SMART" id="SM00303">
    <property type="entry name" value="GPS"/>
    <property type="match status" value="1"/>
</dbReference>
<proteinExistence type="predicted"/>
<dbReference type="Pfam" id="PF01825">
    <property type="entry name" value="GPS"/>
    <property type="match status" value="1"/>
</dbReference>
<dbReference type="PROSITE" id="PS50221">
    <property type="entry name" value="GAIN_B"/>
    <property type="match status" value="1"/>
</dbReference>
<evidence type="ECO:0000313" key="8">
    <source>
        <dbReference type="Ensembl" id="ENSCINP00000023514.2"/>
    </source>
</evidence>
<dbReference type="Proteomes" id="UP000008144">
    <property type="component" value="Chromosome 1"/>
</dbReference>
<protein>
    <recommendedName>
        <fullName evidence="7">GAIN-B domain-containing protein</fullName>
    </recommendedName>
</protein>
<sequence>MAWILSIQIGLGASVENLVEPIRIGFTNFSYTRISLFNSQKRALETQLKCVFWDFNTSSWSDKGCCLNLSAGLSHCQCNHLTNFGLLVKSTPVAGDVAVSIISNVGCGLSVIGLIITVVVHSIGRELKKRRPARILCHICSNLAISLILVAVGIPQTQVVILC</sequence>
<organism evidence="8 9">
    <name type="scientific">Ciona intestinalis</name>
    <name type="common">Transparent sea squirt</name>
    <name type="synonym">Ascidia intestinalis</name>
    <dbReference type="NCBI Taxonomy" id="7719"/>
    <lineage>
        <taxon>Eukaryota</taxon>
        <taxon>Metazoa</taxon>
        <taxon>Chordata</taxon>
        <taxon>Tunicata</taxon>
        <taxon>Ascidiacea</taxon>
        <taxon>Phlebobranchia</taxon>
        <taxon>Cionidae</taxon>
        <taxon>Ciona</taxon>
    </lineage>
</organism>
<accession>F6URX2</accession>
<dbReference type="GeneTree" id="ENSGT00890000139676"/>
<dbReference type="PANTHER" id="PTHR45692:SF1">
    <property type="entry name" value="G-PROTEIN COUPLED RECEPTORS FAMILY 2 PROFILE 2 DOMAIN-CONTAINING PROTEIN"/>
    <property type="match status" value="1"/>
</dbReference>
<comment type="subcellular location">
    <subcellularLocation>
        <location evidence="1">Membrane</location>
        <topology evidence="1">Multi-pass membrane protein</topology>
    </subcellularLocation>
</comment>
<dbReference type="HOGENOM" id="CLU_1630767_0_0_1"/>
<dbReference type="AlphaFoldDB" id="F6URX2"/>
<dbReference type="InterPro" id="IPR057244">
    <property type="entry name" value="GAIN_B"/>
</dbReference>
<feature type="domain" description="GAIN-B" evidence="7">
    <location>
        <begin position="1"/>
        <end position="94"/>
    </location>
</feature>
<evidence type="ECO:0000256" key="4">
    <source>
        <dbReference type="ARBA" id="ARBA00023136"/>
    </source>
</evidence>
<evidence type="ECO:0000256" key="2">
    <source>
        <dbReference type="ARBA" id="ARBA00022692"/>
    </source>
</evidence>
<reference evidence="9" key="1">
    <citation type="journal article" date="2002" name="Science">
        <title>The draft genome of Ciona intestinalis: insights into chordate and vertebrate origins.</title>
        <authorList>
            <person name="Dehal P."/>
            <person name="Satou Y."/>
            <person name="Campbell R.K."/>
            <person name="Chapman J."/>
            <person name="Degnan B."/>
            <person name="De Tomaso A."/>
            <person name="Davidson B."/>
            <person name="Di Gregorio A."/>
            <person name="Gelpke M."/>
            <person name="Goodstein D.M."/>
            <person name="Harafuji N."/>
            <person name="Hastings K.E."/>
            <person name="Ho I."/>
            <person name="Hotta K."/>
            <person name="Huang W."/>
            <person name="Kawashima T."/>
            <person name="Lemaire P."/>
            <person name="Martinez D."/>
            <person name="Meinertzhagen I.A."/>
            <person name="Necula S."/>
            <person name="Nonaka M."/>
            <person name="Putnam N."/>
            <person name="Rash S."/>
            <person name="Saiga H."/>
            <person name="Satake M."/>
            <person name="Terry A."/>
            <person name="Yamada L."/>
            <person name="Wang H.G."/>
            <person name="Awazu S."/>
            <person name="Azumi K."/>
            <person name="Boore J."/>
            <person name="Branno M."/>
            <person name="Chin-Bow S."/>
            <person name="DeSantis R."/>
            <person name="Doyle S."/>
            <person name="Francino P."/>
            <person name="Keys D.N."/>
            <person name="Haga S."/>
            <person name="Hayashi H."/>
            <person name="Hino K."/>
            <person name="Imai K.S."/>
            <person name="Inaba K."/>
            <person name="Kano S."/>
            <person name="Kobayashi K."/>
            <person name="Kobayashi M."/>
            <person name="Lee B.I."/>
            <person name="Makabe K.W."/>
            <person name="Manohar C."/>
            <person name="Matassi G."/>
            <person name="Medina M."/>
            <person name="Mochizuki Y."/>
            <person name="Mount S."/>
            <person name="Morishita T."/>
            <person name="Miura S."/>
            <person name="Nakayama A."/>
            <person name="Nishizaka S."/>
            <person name="Nomoto H."/>
            <person name="Ohta F."/>
            <person name="Oishi K."/>
            <person name="Rigoutsos I."/>
            <person name="Sano M."/>
            <person name="Sasaki A."/>
            <person name="Sasakura Y."/>
            <person name="Shoguchi E."/>
            <person name="Shin-i T."/>
            <person name="Spagnuolo A."/>
            <person name="Stainier D."/>
            <person name="Suzuki M.M."/>
            <person name="Tassy O."/>
            <person name="Takatori N."/>
            <person name="Tokuoka M."/>
            <person name="Yagi K."/>
            <person name="Yoshizaki F."/>
            <person name="Wada S."/>
            <person name="Zhang C."/>
            <person name="Hyatt P.D."/>
            <person name="Larimer F."/>
            <person name="Detter C."/>
            <person name="Doggett N."/>
            <person name="Glavina T."/>
            <person name="Hawkins T."/>
            <person name="Richardson P."/>
            <person name="Lucas S."/>
            <person name="Kohara Y."/>
            <person name="Levine M."/>
            <person name="Satoh N."/>
            <person name="Rokhsar D.S."/>
        </authorList>
    </citation>
    <scope>NUCLEOTIDE SEQUENCE [LARGE SCALE GENOMIC DNA]</scope>
</reference>
<dbReference type="PANTHER" id="PTHR45692">
    <property type="entry name" value="G_PROTEIN_RECEP_F2_4 DOMAIN-CONTAINING PROTEIN"/>
    <property type="match status" value="1"/>
</dbReference>
<dbReference type="EMBL" id="EAAA01000322">
    <property type="status" value="NOT_ANNOTATED_CDS"/>
    <property type="molecule type" value="Genomic_DNA"/>
</dbReference>
<dbReference type="InterPro" id="IPR046338">
    <property type="entry name" value="GAIN_dom_sf"/>
</dbReference>
<feature type="transmembrane region" description="Helical" evidence="6">
    <location>
        <begin position="97"/>
        <end position="123"/>
    </location>
</feature>
<reference evidence="8" key="4">
    <citation type="submission" date="2025-09" db="UniProtKB">
        <authorList>
            <consortium name="Ensembl"/>
        </authorList>
    </citation>
    <scope>IDENTIFICATION</scope>
</reference>
<evidence type="ECO:0000256" key="5">
    <source>
        <dbReference type="ARBA" id="ARBA00023157"/>
    </source>
</evidence>
<dbReference type="Gene3D" id="2.60.220.50">
    <property type="match status" value="1"/>
</dbReference>
<reference evidence="8" key="3">
    <citation type="submission" date="2025-08" db="UniProtKB">
        <authorList>
            <consortium name="Ensembl"/>
        </authorList>
    </citation>
    <scope>IDENTIFICATION</scope>
</reference>
<dbReference type="Ensembl" id="ENSCINT00000023760.2">
    <property type="protein sequence ID" value="ENSCINP00000023514.2"/>
    <property type="gene ID" value="ENSCING00000012651.2"/>
</dbReference>
<dbReference type="InterPro" id="IPR000832">
    <property type="entry name" value="GPCR_2_secretin-like"/>
</dbReference>
<dbReference type="InterPro" id="IPR000203">
    <property type="entry name" value="GPS"/>
</dbReference>
<evidence type="ECO:0000256" key="1">
    <source>
        <dbReference type="ARBA" id="ARBA00004141"/>
    </source>
</evidence>
<reference evidence="8" key="2">
    <citation type="journal article" date="2008" name="Genome Biol.">
        <title>Improved genome assembly and evidence-based global gene model set for the chordate Ciona intestinalis: new insight into intron and operon populations.</title>
        <authorList>
            <person name="Satou Y."/>
            <person name="Mineta K."/>
            <person name="Ogasawara M."/>
            <person name="Sasakura Y."/>
            <person name="Shoguchi E."/>
            <person name="Ueno K."/>
            <person name="Yamada L."/>
            <person name="Matsumoto J."/>
            <person name="Wasserscheid J."/>
            <person name="Dewar K."/>
            <person name="Wiley G.B."/>
            <person name="Macmil S.L."/>
            <person name="Roe B.A."/>
            <person name="Zeller R.W."/>
            <person name="Hastings K.E."/>
            <person name="Lemaire P."/>
            <person name="Lindquist E."/>
            <person name="Endo T."/>
            <person name="Hotta K."/>
            <person name="Inaba K."/>
        </authorList>
    </citation>
    <scope>NUCLEOTIDE SEQUENCE [LARGE SCALE GENOMIC DNA]</scope>
    <source>
        <strain evidence="8">wild type</strain>
    </source>
</reference>
<dbReference type="GO" id="GO:0004930">
    <property type="term" value="F:G protein-coupled receptor activity"/>
    <property type="evidence" value="ECO:0007669"/>
    <property type="project" value="InterPro"/>
</dbReference>
<evidence type="ECO:0000256" key="3">
    <source>
        <dbReference type="ARBA" id="ARBA00022989"/>
    </source>
</evidence>